<gene>
    <name evidence="2" type="ORF">LCGC14_0534530</name>
</gene>
<comment type="caution">
    <text evidence="2">The sequence shown here is derived from an EMBL/GenBank/DDBJ whole genome shotgun (WGS) entry which is preliminary data.</text>
</comment>
<protein>
    <submittedName>
        <fullName evidence="2">Uncharacterized protein</fullName>
    </submittedName>
</protein>
<dbReference type="EMBL" id="LAZR01000703">
    <property type="protein sequence ID" value="KKN60162.1"/>
    <property type="molecule type" value="Genomic_DNA"/>
</dbReference>
<dbReference type="AlphaFoldDB" id="A0A0F9SCX6"/>
<organism evidence="2">
    <name type="scientific">marine sediment metagenome</name>
    <dbReference type="NCBI Taxonomy" id="412755"/>
    <lineage>
        <taxon>unclassified sequences</taxon>
        <taxon>metagenomes</taxon>
        <taxon>ecological metagenomes</taxon>
    </lineage>
</organism>
<evidence type="ECO:0000256" key="1">
    <source>
        <dbReference type="SAM" id="MobiDB-lite"/>
    </source>
</evidence>
<feature type="region of interest" description="Disordered" evidence="1">
    <location>
        <begin position="1"/>
        <end position="34"/>
    </location>
</feature>
<sequence>MTREVNRKGHLRKVPGRGPKVLVRPHRMKSPKNK</sequence>
<reference evidence="2" key="1">
    <citation type="journal article" date="2015" name="Nature">
        <title>Complex archaea that bridge the gap between prokaryotes and eukaryotes.</title>
        <authorList>
            <person name="Spang A."/>
            <person name="Saw J.H."/>
            <person name="Jorgensen S.L."/>
            <person name="Zaremba-Niedzwiedzka K."/>
            <person name="Martijn J."/>
            <person name="Lind A.E."/>
            <person name="van Eijk R."/>
            <person name="Schleper C."/>
            <person name="Guy L."/>
            <person name="Ettema T.J."/>
        </authorList>
    </citation>
    <scope>NUCLEOTIDE SEQUENCE</scope>
</reference>
<proteinExistence type="predicted"/>
<feature type="compositionally biased region" description="Basic residues" evidence="1">
    <location>
        <begin position="23"/>
        <end position="34"/>
    </location>
</feature>
<evidence type="ECO:0000313" key="2">
    <source>
        <dbReference type="EMBL" id="KKN60162.1"/>
    </source>
</evidence>
<name>A0A0F9SCX6_9ZZZZ</name>
<accession>A0A0F9SCX6</accession>